<organism evidence="3 4">
    <name type="scientific">Zostera marina</name>
    <name type="common">Eelgrass</name>
    <dbReference type="NCBI Taxonomy" id="29655"/>
    <lineage>
        <taxon>Eukaryota</taxon>
        <taxon>Viridiplantae</taxon>
        <taxon>Streptophyta</taxon>
        <taxon>Embryophyta</taxon>
        <taxon>Tracheophyta</taxon>
        <taxon>Spermatophyta</taxon>
        <taxon>Magnoliopsida</taxon>
        <taxon>Liliopsida</taxon>
        <taxon>Zosteraceae</taxon>
        <taxon>Zostera</taxon>
    </lineage>
</organism>
<dbReference type="AlphaFoldDB" id="A0A0K9P9Q8"/>
<keyword evidence="4" id="KW-1185">Reference proteome</keyword>
<keyword evidence="1" id="KW-0677">Repeat</keyword>
<dbReference type="GO" id="GO:0006396">
    <property type="term" value="P:RNA processing"/>
    <property type="evidence" value="ECO:0000318"/>
    <property type="project" value="GO_Central"/>
</dbReference>
<dbReference type="GO" id="GO:0003729">
    <property type="term" value="F:mRNA binding"/>
    <property type="evidence" value="ECO:0000318"/>
    <property type="project" value="GO_Central"/>
</dbReference>
<protein>
    <submittedName>
        <fullName evidence="3">Putative Pentatricopeptide repeat-containing protein</fullName>
    </submittedName>
</protein>
<evidence type="ECO:0000313" key="4">
    <source>
        <dbReference type="Proteomes" id="UP000036987"/>
    </source>
</evidence>
<dbReference type="EMBL" id="LFYR01001014">
    <property type="protein sequence ID" value="KMZ65699.1"/>
    <property type="molecule type" value="Genomic_DNA"/>
</dbReference>
<evidence type="ECO:0000256" key="2">
    <source>
        <dbReference type="PROSITE-ProRule" id="PRU00708"/>
    </source>
</evidence>
<feature type="repeat" description="PPR" evidence="2">
    <location>
        <begin position="452"/>
        <end position="486"/>
    </location>
</feature>
<dbReference type="GO" id="GO:0007005">
    <property type="term" value="P:mitochondrion organization"/>
    <property type="evidence" value="ECO:0000318"/>
    <property type="project" value="GO_Central"/>
</dbReference>
<feature type="repeat" description="PPR" evidence="2">
    <location>
        <begin position="232"/>
        <end position="266"/>
    </location>
</feature>
<gene>
    <name evidence="3" type="ORF">ZOSMA_310G00010</name>
</gene>
<feature type="repeat" description="PPR" evidence="2">
    <location>
        <begin position="557"/>
        <end position="591"/>
    </location>
</feature>
<dbReference type="OMA" id="HNLECYV"/>
<dbReference type="Proteomes" id="UP000036987">
    <property type="component" value="Unassembled WGS sequence"/>
</dbReference>
<accession>A0A0K9P9Q8</accession>
<comment type="caution">
    <text evidence="3">The sequence shown here is derived from an EMBL/GenBank/DDBJ whole genome shotgun (WGS) entry which is preliminary data.</text>
</comment>
<dbReference type="Gene3D" id="1.25.40.10">
    <property type="entry name" value="Tetratricopeptide repeat domain"/>
    <property type="match status" value="5"/>
</dbReference>
<feature type="repeat" description="PPR" evidence="2">
    <location>
        <begin position="417"/>
        <end position="451"/>
    </location>
</feature>
<evidence type="ECO:0000313" key="3">
    <source>
        <dbReference type="EMBL" id="KMZ65699.1"/>
    </source>
</evidence>
<dbReference type="InterPro" id="IPR002885">
    <property type="entry name" value="PPR_rpt"/>
</dbReference>
<dbReference type="GO" id="GO:0005739">
    <property type="term" value="C:mitochondrion"/>
    <property type="evidence" value="ECO:0000318"/>
    <property type="project" value="GO_Central"/>
</dbReference>
<reference evidence="4" key="1">
    <citation type="journal article" date="2016" name="Nature">
        <title>The genome of the seagrass Zostera marina reveals angiosperm adaptation to the sea.</title>
        <authorList>
            <person name="Olsen J.L."/>
            <person name="Rouze P."/>
            <person name="Verhelst B."/>
            <person name="Lin Y.-C."/>
            <person name="Bayer T."/>
            <person name="Collen J."/>
            <person name="Dattolo E."/>
            <person name="De Paoli E."/>
            <person name="Dittami S."/>
            <person name="Maumus F."/>
            <person name="Michel G."/>
            <person name="Kersting A."/>
            <person name="Lauritano C."/>
            <person name="Lohaus R."/>
            <person name="Toepel M."/>
            <person name="Tonon T."/>
            <person name="Vanneste K."/>
            <person name="Amirebrahimi M."/>
            <person name="Brakel J."/>
            <person name="Bostroem C."/>
            <person name="Chovatia M."/>
            <person name="Grimwood J."/>
            <person name="Jenkins J.W."/>
            <person name="Jueterbock A."/>
            <person name="Mraz A."/>
            <person name="Stam W.T."/>
            <person name="Tice H."/>
            <person name="Bornberg-Bauer E."/>
            <person name="Green P.J."/>
            <person name="Pearson G.A."/>
            <person name="Procaccini G."/>
            <person name="Duarte C.M."/>
            <person name="Schmutz J."/>
            <person name="Reusch T.B.H."/>
            <person name="Van de Peer Y."/>
        </authorList>
    </citation>
    <scope>NUCLEOTIDE SEQUENCE [LARGE SCALE GENOMIC DNA]</scope>
    <source>
        <strain evidence="4">cv. Finnish</strain>
    </source>
</reference>
<dbReference type="SUPFAM" id="SSF81901">
    <property type="entry name" value="HCP-like"/>
    <property type="match status" value="1"/>
</dbReference>
<dbReference type="PROSITE" id="PS51375">
    <property type="entry name" value="PPR"/>
    <property type="match status" value="10"/>
</dbReference>
<sequence length="676" mass="76522">MRRRLAGMTIIDSYLFPRDIVRQVVIPFPRFILLLTHSFSRIGGSLPDPEWIDAFLDVSDVASISPTYIIQQLQPSPWLSRIMDLVLQHSGERDELEAHLDSFCRKFLIKLTPLFASQVLRSLTLNSPEASIRFFRWAATQRGFPGHELQSYTSLITCLTKSVCSKDDRSRVLIRDLLNEIKCRQLHMTPSASTSLIRSLGGASEGVGTDVVMVEELLIVWRLMKDSGVQPSIFTYNCLLHALVNSTFINSAEKVFSLMQKERCYHVRPDIITYNIMIKGYCNIGKTHLALDKFNSISTSNHNAAVEPDKITYMTLIQAHYSDGEFDACFKLYLEMEEKDLEIPLHAYSLVISGLCKSGKSFQAHSLFDKMRSREVGRFKGSVPIYTALIDCFAKSGNEEQALKLFDMMNFEGFEPDGVTYSVLINCLCKFGKLDKAMEWFRFCQENGVMINAVFYSKLIDGFGKAGRVDEAQKLFKEMMTKECIPDSYCYNGLIRAFCRVGNIEQAMSLFKRMETEGCDQTVYTFTILLDGLLRKHKNEDALRLWDVMIDKGITPTPASFRTLSTGLCLSGKVERACRILDEMAPMGVIPRTAHEDMIKVLCKAGRIQQACKLADEIVNKGREIPAKVRTIFINALRKAGNADLAIKLLHSKIGIGYDRFGSVKKRVKFQTLHGK</sequence>
<feature type="repeat" description="PPR" evidence="2">
    <location>
        <begin position="270"/>
        <end position="304"/>
    </location>
</feature>
<dbReference type="PANTHER" id="PTHR47932:SF63">
    <property type="entry name" value="OS08G0290000 PROTEIN"/>
    <property type="match status" value="1"/>
</dbReference>
<dbReference type="Pfam" id="PF01535">
    <property type="entry name" value="PPR"/>
    <property type="match status" value="1"/>
</dbReference>
<feature type="repeat" description="PPR" evidence="2">
    <location>
        <begin position="382"/>
        <end position="416"/>
    </location>
</feature>
<dbReference type="PANTHER" id="PTHR47932">
    <property type="entry name" value="ATPASE EXPRESSION PROTEIN 3"/>
    <property type="match status" value="1"/>
</dbReference>
<dbReference type="NCBIfam" id="TIGR00756">
    <property type="entry name" value="PPR"/>
    <property type="match status" value="9"/>
</dbReference>
<dbReference type="OrthoDB" id="185373at2759"/>
<dbReference type="STRING" id="29655.A0A0K9P9Q8"/>
<dbReference type="Pfam" id="PF13041">
    <property type="entry name" value="PPR_2"/>
    <property type="match status" value="5"/>
</dbReference>
<feature type="repeat" description="PPR" evidence="2">
    <location>
        <begin position="309"/>
        <end position="343"/>
    </location>
</feature>
<feature type="repeat" description="PPR" evidence="2">
    <location>
        <begin position="344"/>
        <end position="378"/>
    </location>
</feature>
<feature type="repeat" description="PPR" evidence="2">
    <location>
        <begin position="487"/>
        <end position="521"/>
    </location>
</feature>
<dbReference type="InterPro" id="IPR011990">
    <property type="entry name" value="TPR-like_helical_dom_sf"/>
</dbReference>
<proteinExistence type="predicted"/>
<evidence type="ECO:0000256" key="1">
    <source>
        <dbReference type="ARBA" id="ARBA00022737"/>
    </source>
</evidence>
<name>A0A0K9P9Q8_ZOSMR</name>
<feature type="repeat" description="PPR" evidence="2">
    <location>
        <begin position="522"/>
        <end position="556"/>
    </location>
</feature>